<accession>R7TJL5</accession>
<protein>
    <submittedName>
        <fullName evidence="2 3">Uncharacterized protein</fullName>
    </submittedName>
</protein>
<dbReference type="AlphaFoldDB" id="R7TJL5"/>
<dbReference type="EMBL" id="AMQN01002559">
    <property type="status" value="NOT_ANNOTATED_CDS"/>
    <property type="molecule type" value="Genomic_DNA"/>
</dbReference>
<keyword evidence="4" id="KW-1185">Reference proteome</keyword>
<evidence type="ECO:0000313" key="2">
    <source>
        <dbReference type="EMBL" id="ELT94018.1"/>
    </source>
</evidence>
<dbReference type="EnsemblMetazoa" id="CapteT222814">
    <property type="protein sequence ID" value="CapteP222814"/>
    <property type="gene ID" value="CapteG222814"/>
</dbReference>
<proteinExistence type="predicted"/>
<dbReference type="HOGENOM" id="CLU_1950834_0_0_1"/>
<gene>
    <name evidence="2" type="ORF">CAPTEDRAFT_222814</name>
</gene>
<evidence type="ECO:0000313" key="4">
    <source>
        <dbReference type="Proteomes" id="UP000014760"/>
    </source>
</evidence>
<name>R7TJL5_CAPTE</name>
<dbReference type="EMBL" id="KB309538">
    <property type="protein sequence ID" value="ELT94018.1"/>
    <property type="molecule type" value="Genomic_DNA"/>
</dbReference>
<keyword evidence="1" id="KW-0175">Coiled coil</keyword>
<dbReference type="Proteomes" id="UP000014760">
    <property type="component" value="Unassembled WGS sequence"/>
</dbReference>
<sequence length="129" mass="15490">MWWQCEAHDHENISSINVEEHRSRLERLERQFDMLHAQKRLIEEKLNEKWAGFYEDAQNTHGPRQWNHEFNMFIRNMEELRFTIVRLMDKKAKELVDIRCALMATGVIDCLKGEAPIRFFGDTDEVIGR</sequence>
<evidence type="ECO:0000313" key="3">
    <source>
        <dbReference type="EnsemblMetazoa" id="CapteP222814"/>
    </source>
</evidence>
<evidence type="ECO:0000256" key="1">
    <source>
        <dbReference type="SAM" id="Coils"/>
    </source>
</evidence>
<reference evidence="4" key="1">
    <citation type="submission" date="2012-12" db="EMBL/GenBank/DDBJ databases">
        <authorList>
            <person name="Hellsten U."/>
            <person name="Grimwood J."/>
            <person name="Chapman J.A."/>
            <person name="Shapiro H."/>
            <person name="Aerts A."/>
            <person name="Otillar R.P."/>
            <person name="Terry A.Y."/>
            <person name="Boore J.L."/>
            <person name="Simakov O."/>
            <person name="Marletaz F."/>
            <person name="Cho S.-J."/>
            <person name="Edsinger-Gonzales E."/>
            <person name="Havlak P."/>
            <person name="Kuo D.-H."/>
            <person name="Larsson T."/>
            <person name="Lv J."/>
            <person name="Arendt D."/>
            <person name="Savage R."/>
            <person name="Osoegawa K."/>
            <person name="de Jong P."/>
            <person name="Lindberg D.R."/>
            <person name="Seaver E.C."/>
            <person name="Weisblat D.A."/>
            <person name="Putnam N.H."/>
            <person name="Grigoriev I.V."/>
            <person name="Rokhsar D.S."/>
        </authorList>
    </citation>
    <scope>NUCLEOTIDE SEQUENCE</scope>
    <source>
        <strain evidence="4">I ESC-2004</strain>
    </source>
</reference>
<reference evidence="2 4" key="2">
    <citation type="journal article" date="2013" name="Nature">
        <title>Insights into bilaterian evolution from three spiralian genomes.</title>
        <authorList>
            <person name="Simakov O."/>
            <person name="Marletaz F."/>
            <person name="Cho S.J."/>
            <person name="Edsinger-Gonzales E."/>
            <person name="Havlak P."/>
            <person name="Hellsten U."/>
            <person name="Kuo D.H."/>
            <person name="Larsson T."/>
            <person name="Lv J."/>
            <person name="Arendt D."/>
            <person name="Savage R."/>
            <person name="Osoegawa K."/>
            <person name="de Jong P."/>
            <person name="Grimwood J."/>
            <person name="Chapman J.A."/>
            <person name="Shapiro H."/>
            <person name="Aerts A."/>
            <person name="Otillar R.P."/>
            <person name="Terry A.Y."/>
            <person name="Boore J.L."/>
            <person name="Grigoriev I.V."/>
            <person name="Lindberg D.R."/>
            <person name="Seaver E.C."/>
            <person name="Weisblat D.A."/>
            <person name="Putnam N.H."/>
            <person name="Rokhsar D.S."/>
        </authorList>
    </citation>
    <scope>NUCLEOTIDE SEQUENCE</scope>
    <source>
        <strain evidence="2 4">I ESC-2004</strain>
    </source>
</reference>
<feature type="coiled-coil region" evidence="1">
    <location>
        <begin position="18"/>
        <end position="45"/>
    </location>
</feature>
<reference evidence="3" key="3">
    <citation type="submission" date="2015-06" db="UniProtKB">
        <authorList>
            <consortium name="EnsemblMetazoa"/>
        </authorList>
    </citation>
    <scope>IDENTIFICATION</scope>
</reference>
<organism evidence="2">
    <name type="scientific">Capitella teleta</name>
    <name type="common">Polychaete worm</name>
    <dbReference type="NCBI Taxonomy" id="283909"/>
    <lineage>
        <taxon>Eukaryota</taxon>
        <taxon>Metazoa</taxon>
        <taxon>Spiralia</taxon>
        <taxon>Lophotrochozoa</taxon>
        <taxon>Annelida</taxon>
        <taxon>Polychaeta</taxon>
        <taxon>Sedentaria</taxon>
        <taxon>Scolecida</taxon>
        <taxon>Capitellidae</taxon>
        <taxon>Capitella</taxon>
    </lineage>
</organism>